<dbReference type="SUPFAM" id="SSF51206">
    <property type="entry name" value="cAMP-binding domain-like"/>
    <property type="match status" value="1"/>
</dbReference>
<dbReference type="InterPro" id="IPR014710">
    <property type="entry name" value="RmlC-like_jellyroll"/>
</dbReference>
<keyword evidence="2" id="KW-0418">Kinase</keyword>
<protein>
    <submittedName>
        <fullName evidence="2">cAMP-binding domain of CRP or a regulatory subunit of cAMP-dependent protein kinases</fullName>
    </submittedName>
</protein>
<evidence type="ECO:0000313" key="3">
    <source>
        <dbReference type="Proteomes" id="UP000243588"/>
    </source>
</evidence>
<dbReference type="RefSeq" id="WP_090410202.1">
    <property type="nucleotide sequence ID" value="NZ_FNDQ01000025.1"/>
</dbReference>
<evidence type="ECO:0000259" key="1">
    <source>
        <dbReference type="PROSITE" id="PS50042"/>
    </source>
</evidence>
<feature type="domain" description="Cyclic nucleotide-binding" evidence="1">
    <location>
        <begin position="19"/>
        <end position="116"/>
    </location>
</feature>
<dbReference type="Pfam" id="PF00027">
    <property type="entry name" value="cNMP_binding"/>
    <property type="match status" value="1"/>
</dbReference>
<dbReference type="PROSITE" id="PS50042">
    <property type="entry name" value="CNMP_BINDING_3"/>
    <property type="match status" value="1"/>
</dbReference>
<dbReference type="InterPro" id="IPR000595">
    <property type="entry name" value="cNMP-bd_dom"/>
</dbReference>
<dbReference type="GO" id="GO:0016301">
    <property type="term" value="F:kinase activity"/>
    <property type="evidence" value="ECO:0007669"/>
    <property type="project" value="UniProtKB-KW"/>
</dbReference>
<gene>
    <name evidence="2" type="ORF">SAMN05421818_12522</name>
</gene>
<dbReference type="InterPro" id="IPR018490">
    <property type="entry name" value="cNMP-bd_dom_sf"/>
</dbReference>
<dbReference type="CDD" id="cd00038">
    <property type="entry name" value="CAP_ED"/>
    <property type="match status" value="1"/>
</dbReference>
<dbReference type="EMBL" id="FNDQ01000025">
    <property type="protein sequence ID" value="SDH92032.1"/>
    <property type="molecule type" value="Genomic_DNA"/>
</dbReference>
<proteinExistence type="predicted"/>
<name>A0A1G8GC85_9FLAO</name>
<dbReference type="Proteomes" id="UP000243588">
    <property type="component" value="Unassembled WGS sequence"/>
</dbReference>
<dbReference type="Gene3D" id="2.60.120.10">
    <property type="entry name" value="Jelly Rolls"/>
    <property type="match status" value="1"/>
</dbReference>
<sequence length="189" mass="22439">MIIDDLLNRLDLKDINLTVGDRLLFEGYFKSVKVKKGDFLVKEGEIEHNIYFVNEGILRCWINDKHEREKTFWFCMPHTFSLSNLSFTLQKPCDFNVQAVTDCELFMITQHDVNELYEISPQMHRVMNIFTGELLNFMLQRKVDLLKLTSKEYYDALLERYQDCMKDISPEDLASYLCISEEEMSKIHK</sequence>
<reference evidence="3" key="1">
    <citation type="submission" date="2016-10" db="EMBL/GenBank/DDBJ databases">
        <authorList>
            <person name="Varghese N."/>
            <person name="Submissions S."/>
        </authorList>
    </citation>
    <scope>NUCLEOTIDE SEQUENCE [LARGE SCALE GENOMIC DNA]</scope>
    <source>
        <strain evidence="3">DSM 23313</strain>
    </source>
</reference>
<accession>A0A1G8GC85</accession>
<keyword evidence="2" id="KW-0808">Transferase</keyword>
<keyword evidence="3" id="KW-1185">Reference proteome</keyword>
<organism evidence="2 3">
    <name type="scientific">Myroides phaeus</name>
    <dbReference type="NCBI Taxonomy" id="702745"/>
    <lineage>
        <taxon>Bacteria</taxon>
        <taxon>Pseudomonadati</taxon>
        <taxon>Bacteroidota</taxon>
        <taxon>Flavobacteriia</taxon>
        <taxon>Flavobacteriales</taxon>
        <taxon>Flavobacteriaceae</taxon>
        <taxon>Myroides</taxon>
    </lineage>
</organism>
<evidence type="ECO:0000313" key="2">
    <source>
        <dbReference type="EMBL" id="SDH92032.1"/>
    </source>
</evidence>
<dbReference type="AlphaFoldDB" id="A0A1G8GC85"/>
<dbReference type="STRING" id="702745.SAMN05421818_12522"/>